<evidence type="ECO:0000313" key="5">
    <source>
        <dbReference type="EMBL" id="KAJ8923224.1"/>
    </source>
</evidence>
<dbReference type="GO" id="GO:0005737">
    <property type="term" value="C:cytoplasm"/>
    <property type="evidence" value="ECO:0007669"/>
    <property type="project" value="TreeGrafter"/>
</dbReference>
<accession>A0AAV8W9M5</accession>
<evidence type="ECO:0000256" key="3">
    <source>
        <dbReference type="ARBA" id="ARBA00023193"/>
    </source>
</evidence>
<keyword evidence="2" id="KW-0810">Translation regulation</keyword>
<dbReference type="PANTHER" id="PTHR12669">
    <property type="entry name" value="EUKARYOTIC TRANSLATION INITIATION FACTOR 4E-BINDING PROTEIN"/>
    <property type="match status" value="1"/>
</dbReference>
<gene>
    <name evidence="5" type="ORF">NQ315_001779</name>
</gene>
<reference evidence="5 6" key="1">
    <citation type="journal article" date="2023" name="Insect Mol. Biol.">
        <title>Genome sequencing provides insights into the evolution of gene families encoding plant cell wall-degrading enzymes in longhorned beetles.</title>
        <authorList>
            <person name="Shin N.R."/>
            <person name="Okamura Y."/>
            <person name="Kirsch R."/>
            <person name="Pauchet Y."/>
        </authorList>
    </citation>
    <scope>NUCLEOTIDE SEQUENCE [LARGE SCALE GENOMIC DNA]</scope>
    <source>
        <strain evidence="5">EAD_L_NR</strain>
    </source>
</reference>
<evidence type="ECO:0000256" key="2">
    <source>
        <dbReference type="ARBA" id="ARBA00022845"/>
    </source>
</evidence>
<proteinExistence type="inferred from homology"/>
<evidence type="ECO:0000313" key="6">
    <source>
        <dbReference type="Proteomes" id="UP001159042"/>
    </source>
</evidence>
<comment type="caution">
    <text evidence="5">The sequence shown here is derived from an EMBL/GenBank/DDBJ whole genome shotgun (WGS) entry which is preliminary data.</text>
</comment>
<feature type="compositionally biased region" description="Basic and acidic residues" evidence="4">
    <location>
        <begin position="115"/>
        <end position="129"/>
    </location>
</feature>
<name>A0AAV8W9M5_9CUCU</name>
<dbReference type="InterPro" id="IPR008606">
    <property type="entry name" value="EIF4EBP"/>
</dbReference>
<dbReference type="Proteomes" id="UP001159042">
    <property type="component" value="Unassembled WGS sequence"/>
</dbReference>
<dbReference type="Pfam" id="PF05456">
    <property type="entry name" value="eIF_4EBP"/>
    <property type="match status" value="1"/>
</dbReference>
<evidence type="ECO:0000256" key="4">
    <source>
        <dbReference type="SAM" id="MobiDB-lite"/>
    </source>
</evidence>
<dbReference type="GO" id="GO:0045947">
    <property type="term" value="P:negative regulation of translational initiation"/>
    <property type="evidence" value="ECO:0007669"/>
    <property type="project" value="InterPro"/>
</dbReference>
<dbReference type="PANTHER" id="PTHR12669:SF12">
    <property type="entry name" value="EUKARYOTIC TRANSLATION INITIATION FACTOR 4E-BINDING PROTEIN"/>
    <property type="match status" value="1"/>
</dbReference>
<keyword evidence="3" id="KW-0652">Protein synthesis inhibitor</keyword>
<dbReference type="EMBL" id="JANEYG010000005">
    <property type="protein sequence ID" value="KAJ8923224.1"/>
    <property type="molecule type" value="Genomic_DNA"/>
</dbReference>
<comment type="similarity">
    <text evidence="1">Belongs to the eIF4E-binding protein family.</text>
</comment>
<organism evidence="5 6">
    <name type="scientific">Exocentrus adspersus</name>
    <dbReference type="NCBI Taxonomy" id="1586481"/>
    <lineage>
        <taxon>Eukaryota</taxon>
        <taxon>Metazoa</taxon>
        <taxon>Ecdysozoa</taxon>
        <taxon>Arthropoda</taxon>
        <taxon>Hexapoda</taxon>
        <taxon>Insecta</taxon>
        <taxon>Pterygota</taxon>
        <taxon>Neoptera</taxon>
        <taxon>Endopterygota</taxon>
        <taxon>Coleoptera</taxon>
        <taxon>Polyphaga</taxon>
        <taxon>Cucujiformia</taxon>
        <taxon>Chrysomeloidea</taxon>
        <taxon>Cerambycidae</taxon>
        <taxon>Lamiinae</taxon>
        <taxon>Acanthocinini</taxon>
        <taxon>Exocentrus</taxon>
    </lineage>
</organism>
<evidence type="ECO:0000256" key="1">
    <source>
        <dbReference type="ARBA" id="ARBA00005480"/>
    </source>
</evidence>
<sequence>MSSSPISKQVAGSQAIPIRRVLLSDVADLPASYSSTPGGTLFSTTPGGTRIVYEKGFLMNLRNSPSSKTPPSYDIPDALVKGFGSSAEKKYDNGFQRPRQKKQGLPPRRNSQSQRRIEEYHDDQFQIEL</sequence>
<feature type="region of interest" description="Disordered" evidence="4">
    <location>
        <begin position="86"/>
        <end position="129"/>
    </location>
</feature>
<dbReference type="GO" id="GO:0008190">
    <property type="term" value="F:eukaryotic initiation factor 4E binding"/>
    <property type="evidence" value="ECO:0007669"/>
    <property type="project" value="InterPro"/>
</dbReference>
<keyword evidence="6" id="KW-1185">Reference proteome</keyword>
<protein>
    <submittedName>
        <fullName evidence="5">Uncharacterized protein</fullName>
    </submittedName>
</protein>
<dbReference type="AlphaFoldDB" id="A0AAV8W9M5"/>